<dbReference type="EMBL" id="JBCGDC010000033">
    <property type="protein sequence ID" value="MFB6394234.1"/>
    <property type="molecule type" value="Genomic_DNA"/>
</dbReference>
<feature type="transmembrane region" description="Helical" evidence="1">
    <location>
        <begin position="136"/>
        <end position="162"/>
    </location>
</feature>
<gene>
    <name evidence="2" type="ORF">AAFH96_14105</name>
</gene>
<evidence type="ECO:0000256" key="1">
    <source>
        <dbReference type="SAM" id="Phobius"/>
    </source>
</evidence>
<dbReference type="InterPro" id="IPR010390">
    <property type="entry name" value="ABC-2_transporter-like"/>
</dbReference>
<dbReference type="PANTHER" id="PTHR36832">
    <property type="entry name" value="SLR1174 PROTEIN-RELATED"/>
    <property type="match status" value="1"/>
</dbReference>
<dbReference type="PANTHER" id="PTHR36832:SF1">
    <property type="entry name" value="SLR1174 PROTEIN"/>
    <property type="match status" value="1"/>
</dbReference>
<dbReference type="RefSeq" id="WP_375734449.1">
    <property type="nucleotide sequence ID" value="NZ_JBCGDC010000033.1"/>
</dbReference>
<evidence type="ECO:0000313" key="2">
    <source>
        <dbReference type="EMBL" id="MFB6394234.1"/>
    </source>
</evidence>
<keyword evidence="1" id="KW-0472">Membrane</keyword>
<name>A0ABV5CR37_9ACTN</name>
<feature type="transmembrane region" description="Helical" evidence="1">
    <location>
        <begin position="169"/>
        <end position="188"/>
    </location>
</feature>
<accession>A0ABV5CR37</accession>
<feature type="transmembrane region" description="Helical" evidence="1">
    <location>
        <begin position="224"/>
        <end position="245"/>
    </location>
</feature>
<proteinExistence type="predicted"/>
<sequence>MTRRLRRLVLLRIRNQFLDWSGAWWFTVTLVASEAVGPLLGLVVWSAVLPGDPAVAGYFVALVAVQLLTASYENHTFSEAIYEGKISHDLLRPQPVIVAPIGENVAIRIWLGIFGLPLTLVTALAVGVSYDWTALAAAVPVLVGAAVLRFLWTWLLALAAFWTGRVHALVTLGGMMIFLLGGGAAPVWQLPDAWQPVVGALPFYAMLGLPADVATGSVHGSALAVAYLVQLAWSAAFAGVAVVAWRAGVRRFTAVGA</sequence>
<keyword evidence="3" id="KW-1185">Reference proteome</keyword>
<dbReference type="Pfam" id="PF06182">
    <property type="entry name" value="ABC2_membrane_6"/>
    <property type="match status" value="1"/>
</dbReference>
<protein>
    <submittedName>
        <fullName evidence="2">ABC-2 family transporter protein</fullName>
    </submittedName>
</protein>
<comment type="caution">
    <text evidence="2">The sequence shown here is derived from an EMBL/GenBank/DDBJ whole genome shotgun (WGS) entry which is preliminary data.</text>
</comment>
<keyword evidence="1" id="KW-0812">Transmembrane</keyword>
<reference evidence="2 3" key="1">
    <citation type="submission" date="2024-04" db="EMBL/GenBank/DDBJ databases">
        <title>Polymorphospora sp. isolated from Baiyangdian Lake in Xiong'an New Area.</title>
        <authorList>
            <person name="Zhang X."/>
            <person name="Liu J."/>
        </authorList>
    </citation>
    <scope>NUCLEOTIDE SEQUENCE [LARGE SCALE GENOMIC DNA]</scope>
    <source>
        <strain evidence="2 3">2-325</strain>
    </source>
</reference>
<feature type="transmembrane region" description="Helical" evidence="1">
    <location>
        <begin position="54"/>
        <end position="72"/>
    </location>
</feature>
<feature type="transmembrane region" description="Helical" evidence="1">
    <location>
        <begin position="21"/>
        <end position="48"/>
    </location>
</feature>
<organism evidence="2 3">
    <name type="scientific">Polymorphospora lycopeni</name>
    <dbReference type="NCBI Taxonomy" id="3140240"/>
    <lineage>
        <taxon>Bacteria</taxon>
        <taxon>Bacillati</taxon>
        <taxon>Actinomycetota</taxon>
        <taxon>Actinomycetes</taxon>
        <taxon>Micromonosporales</taxon>
        <taxon>Micromonosporaceae</taxon>
        <taxon>Polymorphospora</taxon>
    </lineage>
</organism>
<dbReference type="Proteomes" id="UP001582793">
    <property type="component" value="Unassembled WGS sequence"/>
</dbReference>
<evidence type="ECO:0000313" key="3">
    <source>
        <dbReference type="Proteomes" id="UP001582793"/>
    </source>
</evidence>
<feature type="transmembrane region" description="Helical" evidence="1">
    <location>
        <begin position="109"/>
        <end position="130"/>
    </location>
</feature>
<keyword evidence="1" id="KW-1133">Transmembrane helix</keyword>